<feature type="compositionally biased region" description="Basic and acidic residues" evidence="1">
    <location>
        <begin position="79"/>
        <end position="97"/>
    </location>
</feature>
<sequence>MIDVMYASHRANEGIFRINFPASDNSGLLDLTLIKYETSKHSPVEVESKRHDAEKTSGGLRQNGDGKRQRNGGGRVARVKAERAAAELHGRRGDRATRVRQIQAEAAQRPDRRRQQRCVVK</sequence>
<feature type="compositionally biased region" description="Basic and acidic residues" evidence="1">
    <location>
        <begin position="41"/>
        <end position="55"/>
    </location>
</feature>
<evidence type="ECO:0000313" key="3">
    <source>
        <dbReference type="Proteomes" id="UP001341840"/>
    </source>
</evidence>
<proteinExistence type="predicted"/>
<accession>A0ABU6TQJ2</accession>
<protein>
    <submittedName>
        <fullName evidence="2">Uncharacterized protein</fullName>
    </submittedName>
</protein>
<evidence type="ECO:0000256" key="1">
    <source>
        <dbReference type="SAM" id="MobiDB-lite"/>
    </source>
</evidence>
<keyword evidence="3" id="KW-1185">Reference proteome</keyword>
<feature type="region of interest" description="Disordered" evidence="1">
    <location>
        <begin position="41"/>
        <end position="121"/>
    </location>
</feature>
<evidence type="ECO:0000313" key="2">
    <source>
        <dbReference type="EMBL" id="MED6150425.1"/>
    </source>
</evidence>
<dbReference type="Proteomes" id="UP001341840">
    <property type="component" value="Unassembled WGS sequence"/>
</dbReference>
<gene>
    <name evidence="2" type="ORF">PIB30_072156</name>
</gene>
<organism evidence="2 3">
    <name type="scientific">Stylosanthes scabra</name>
    <dbReference type="NCBI Taxonomy" id="79078"/>
    <lineage>
        <taxon>Eukaryota</taxon>
        <taxon>Viridiplantae</taxon>
        <taxon>Streptophyta</taxon>
        <taxon>Embryophyta</taxon>
        <taxon>Tracheophyta</taxon>
        <taxon>Spermatophyta</taxon>
        <taxon>Magnoliopsida</taxon>
        <taxon>eudicotyledons</taxon>
        <taxon>Gunneridae</taxon>
        <taxon>Pentapetalae</taxon>
        <taxon>rosids</taxon>
        <taxon>fabids</taxon>
        <taxon>Fabales</taxon>
        <taxon>Fabaceae</taxon>
        <taxon>Papilionoideae</taxon>
        <taxon>50 kb inversion clade</taxon>
        <taxon>dalbergioids sensu lato</taxon>
        <taxon>Dalbergieae</taxon>
        <taxon>Pterocarpus clade</taxon>
        <taxon>Stylosanthes</taxon>
    </lineage>
</organism>
<reference evidence="2 3" key="1">
    <citation type="journal article" date="2023" name="Plants (Basel)">
        <title>Bridging the Gap: Combining Genomics and Transcriptomics Approaches to Understand Stylosanthes scabra, an Orphan Legume from the Brazilian Caatinga.</title>
        <authorList>
            <person name="Ferreira-Neto J.R.C."/>
            <person name="da Silva M.D."/>
            <person name="Binneck E."/>
            <person name="de Melo N.F."/>
            <person name="da Silva R.H."/>
            <person name="de Melo A.L.T.M."/>
            <person name="Pandolfi V."/>
            <person name="Bustamante F.O."/>
            <person name="Brasileiro-Vidal A.C."/>
            <person name="Benko-Iseppon A.M."/>
        </authorList>
    </citation>
    <scope>NUCLEOTIDE SEQUENCE [LARGE SCALE GENOMIC DNA]</scope>
    <source>
        <tissue evidence="2">Leaves</tissue>
    </source>
</reference>
<comment type="caution">
    <text evidence="2">The sequence shown here is derived from an EMBL/GenBank/DDBJ whole genome shotgun (WGS) entry which is preliminary data.</text>
</comment>
<dbReference type="EMBL" id="JASCZI010091469">
    <property type="protein sequence ID" value="MED6150425.1"/>
    <property type="molecule type" value="Genomic_DNA"/>
</dbReference>
<name>A0ABU6TQJ2_9FABA</name>
<feature type="compositionally biased region" description="Basic residues" evidence="1">
    <location>
        <begin position="111"/>
        <end position="121"/>
    </location>
</feature>